<organism evidence="1 2">
    <name type="scientific">Ensete ventricosum</name>
    <name type="common">Abyssinian banana</name>
    <name type="synonym">Musa ensete</name>
    <dbReference type="NCBI Taxonomy" id="4639"/>
    <lineage>
        <taxon>Eukaryota</taxon>
        <taxon>Viridiplantae</taxon>
        <taxon>Streptophyta</taxon>
        <taxon>Embryophyta</taxon>
        <taxon>Tracheophyta</taxon>
        <taxon>Spermatophyta</taxon>
        <taxon>Magnoliopsida</taxon>
        <taxon>Liliopsida</taxon>
        <taxon>Zingiberales</taxon>
        <taxon>Musaceae</taxon>
        <taxon>Ensete</taxon>
    </lineage>
</organism>
<sequence length="225" mass="24319">MKMTIPSLVASYCLCPDQVGGLEEPLVLDLEENLCPSQVKATWARKAIICSEGSKLPSYGSRAGSRKLVGIGLSCISRINGDLPLELSLISSFDLMNSLWISLSLWLTWCSCSLIESIESKEMTFSLEGTCTMSREWLTGYVAEAFESSDVTSTPSGIAERGLYTYLAKGYRTLGLTSTVTSGVVALYGESISTEAWHEGMVHHDDIYGDDGSSAGALFGRFHLG</sequence>
<name>A0A426ZC31_ENSVE</name>
<accession>A0A426ZC31</accession>
<dbReference type="AlphaFoldDB" id="A0A426ZC31"/>
<reference evidence="1 2" key="1">
    <citation type="journal article" date="2014" name="Agronomy (Basel)">
        <title>A Draft Genome Sequence for Ensete ventricosum, the Drought-Tolerant Tree Against Hunger.</title>
        <authorList>
            <person name="Harrison J."/>
            <person name="Moore K.A."/>
            <person name="Paszkiewicz K."/>
            <person name="Jones T."/>
            <person name="Grant M."/>
            <person name="Ambacheew D."/>
            <person name="Muzemil S."/>
            <person name="Studholme D.J."/>
        </authorList>
    </citation>
    <scope>NUCLEOTIDE SEQUENCE [LARGE SCALE GENOMIC DNA]</scope>
</reference>
<gene>
    <name evidence="1" type="ORF">B296_00041848</name>
</gene>
<evidence type="ECO:0000313" key="1">
    <source>
        <dbReference type="EMBL" id="RRT61530.1"/>
    </source>
</evidence>
<dbReference type="EMBL" id="AMZH03007353">
    <property type="protein sequence ID" value="RRT61530.1"/>
    <property type="molecule type" value="Genomic_DNA"/>
</dbReference>
<proteinExistence type="predicted"/>
<dbReference type="Proteomes" id="UP000287651">
    <property type="component" value="Unassembled WGS sequence"/>
</dbReference>
<comment type="caution">
    <text evidence="1">The sequence shown here is derived from an EMBL/GenBank/DDBJ whole genome shotgun (WGS) entry which is preliminary data.</text>
</comment>
<evidence type="ECO:0000313" key="2">
    <source>
        <dbReference type="Proteomes" id="UP000287651"/>
    </source>
</evidence>
<protein>
    <submittedName>
        <fullName evidence="1">Uncharacterized protein</fullName>
    </submittedName>
</protein>